<dbReference type="PaxDb" id="3635-A0A1U8MK45"/>
<accession>A0A1U8MK45</accession>
<evidence type="ECO:0000313" key="3">
    <source>
        <dbReference type="RefSeq" id="XP_016727187.1"/>
    </source>
</evidence>
<feature type="region of interest" description="Disordered" evidence="1">
    <location>
        <begin position="39"/>
        <end position="65"/>
    </location>
</feature>
<sequence>MYIYIHMYYIGGNENTRSMDSLDITQLAETLNPIVKNPEMDQFTKNSNPNTQEQELDEQGSNNCEMFGPKLRRNNSVSSAYALQLQVAVKRAFSMRRSSSVSERYCRIYDQCMSLGSPFVDEEWDVNGTRRSDKKKNIKGKILKVWKKLFRY</sequence>
<keyword evidence="2" id="KW-1185">Reference proteome</keyword>
<gene>
    <name evidence="3" type="primary">LOC107938520</name>
</gene>
<dbReference type="RefSeq" id="XP_016727187.1">
    <property type="nucleotide sequence ID" value="XM_016871698.2"/>
</dbReference>
<evidence type="ECO:0000256" key="1">
    <source>
        <dbReference type="SAM" id="MobiDB-lite"/>
    </source>
</evidence>
<reference evidence="3" key="2">
    <citation type="submission" date="2025-08" db="UniProtKB">
        <authorList>
            <consortium name="RefSeq"/>
        </authorList>
    </citation>
    <scope>IDENTIFICATION</scope>
</reference>
<dbReference type="SMR" id="A0A1U8MK45"/>
<dbReference type="STRING" id="3635.A0A1U8MK45"/>
<reference evidence="2" key="1">
    <citation type="journal article" date="2020" name="Nat. Genet.">
        <title>Genomic diversifications of five Gossypium allopolyploid species and their impact on cotton improvement.</title>
        <authorList>
            <person name="Chen Z.J."/>
            <person name="Sreedasyam A."/>
            <person name="Ando A."/>
            <person name="Song Q."/>
            <person name="De Santiago L.M."/>
            <person name="Hulse-Kemp A.M."/>
            <person name="Ding M."/>
            <person name="Ye W."/>
            <person name="Kirkbride R.C."/>
            <person name="Jenkins J."/>
            <person name="Plott C."/>
            <person name="Lovell J."/>
            <person name="Lin Y.M."/>
            <person name="Vaughn R."/>
            <person name="Liu B."/>
            <person name="Simpson S."/>
            <person name="Scheffler B.E."/>
            <person name="Wen L."/>
            <person name="Saski C.A."/>
            <person name="Grover C.E."/>
            <person name="Hu G."/>
            <person name="Conover J.L."/>
            <person name="Carlson J.W."/>
            <person name="Shu S."/>
            <person name="Boston L.B."/>
            <person name="Williams M."/>
            <person name="Peterson D.G."/>
            <person name="McGee K."/>
            <person name="Jones D.C."/>
            <person name="Wendel J.F."/>
            <person name="Stelly D.M."/>
            <person name="Grimwood J."/>
            <person name="Schmutz J."/>
        </authorList>
    </citation>
    <scope>NUCLEOTIDE SEQUENCE [LARGE SCALE GENOMIC DNA]</scope>
    <source>
        <strain evidence="2">cv. TM-1</strain>
    </source>
</reference>
<protein>
    <submittedName>
        <fullName evidence="3">Uncharacterized protein</fullName>
    </submittedName>
</protein>
<dbReference type="Proteomes" id="UP000818029">
    <property type="component" value="Chromosome A03"/>
</dbReference>
<dbReference type="GeneID" id="107938520"/>
<dbReference type="PANTHER" id="PTHR38386">
    <property type="entry name" value="OS05G0426900 PROTEIN"/>
    <property type="match status" value="1"/>
</dbReference>
<evidence type="ECO:0000313" key="2">
    <source>
        <dbReference type="Proteomes" id="UP000818029"/>
    </source>
</evidence>
<dbReference type="PANTHER" id="PTHR38386:SF6">
    <property type="entry name" value="OS05G0426900 PROTEIN"/>
    <property type="match status" value="1"/>
</dbReference>
<proteinExistence type="predicted"/>
<dbReference type="AlphaFoldDB" id="A0A1U8MK45"/>
<dbReference type="OrthoDB" id="1931397at2759"/>
<organism evidence="2 3">
    <name type="scientific">Gossypium hirsutum</name>
    <name type="common">Upland cotton</name>
    <name type="synonym">Gossypium mexicanum</name>
    <dbReference type="NCBI Taxonomy" id="3635"/>
    <lineage>
        <taxon>Eukaryota</taxon>
        <taxon>Viridiplantae</taxon>
        <taxon>Streptophyta</taxon>
        <taxon>Embryophyta</taxon>
        <taxon>Tracheophyta</taxon>
        <taxon>Spermatophyta</taxon>
        <taxon>Magnoliopsida</taxon>
        <taxon>eudicotyledons</taxon>
        <taxon>Gunneridae</taxon>
        <taxon>Pentapetalae</taxon>
        <taxon>rosids</taxon>
        <taxon>malvids</taxon>
        <taxon>Malvales</taxon>
        <taxon>Malvaceae</taxon>
        <taxon>Malvoideae</taxon>
        <taxon>Gossypium</taxon>
    </lineage>
</organism>
<name>A0A1U8MK45_GOSHI</name>
<feature type="compositionally biased region" description="Polar residues" evidence="1">
    <location>
        <begin position="43"/>
        <end position="64"/>
    </location>
</feature>
<dbReference type="KEGG" id="ghi:107938520"/>